<dbReference type="Gene3D" id="1.10.10.10">
    <property type="entry name" value="Winged helix-like DNA-binding domain superfamily/Winged helix DNA-binding domain"/>
    <property type="match status" value="1"/>
</dbReference>
<evidence type="ECO:0000313" key="5">
    <source>
        <dbReference type="EMBL" id="AYB29063.1"/>
    </source>
</evidence>
<keyword evidence="1" id="KW-0805">Transcription regulation</keyword>
<organism evidence="5 6">
    <name type="scientific">Chryseolinea soli</name>
    <dbReference type="NCBI Taxonomy" id="2321403"/>
    <lineage>
        <taxon>Bacteria</taxon>
        <taxon>Pseudomonadati</taxon>
        <taxon>Bacteroidota</taxon>
        <taxon>Cytophagia</taxon>
        <taxon>Cytophagales</taxon>
        <taxon>Fulvivirgaceae</taxon>
        <taxon>Chryseolinea</taxon>
    </lineage>
</organism>
<feature type="domain" description="HTH hxlR-type" evidence="4">
    <location>
        <begin position="20"/>
        <end position="118"/>
    </location>
</feature>
<keyword evidence="6" id="KW-1185">Reference proteome</keyword>
<evidence type="ECO:0000259" key="4">
    <source>
        <dbReference type="PROSITE" id="PS51118"/>
    </source>
</evidence>
<protein>
    <submittedName>
        <fullName evidence="5">Transcriptional regulator</fullName>
    </submittedName>
</protein>
<evidence type="ECO:0000256" key="1">
    <source>
        <dbReference type="ARBA" id="ARBA00023015"/>
    </source>
</evidence>
<dbReference type="InterPro" id="IPR002577">
    <property type="entry name" value="HTH_HxlR"/>
</dbReference>
<dbReference type="SUPFAM" id="SSF46785">
    <property type="entry name" value="Winged helix' DNA-binding domain"/>
    <property type="match status" value="1"/>
</dbReference>
<dbReference type="PROSITE" id="PS51118">
    <property type="entry name" value="HTH_HXLR"/>
    <property type="match status" value="1"/>
</dbReference>
<evidence type="ECO:0000313" key="6">
    <source>
        <dbReference type="Proteomes" id="UP000266183"/>
    </source>
</evidence>
<keyword evidence="2" id="KW-0238">DNA-binding</keyword>
<dbReference type="InterPro" id="IPR036388">
    <property type="entry name" value="WH-like_DNA-bd_sf"/>
</dbReference>
<dbReference type="InterPro" id="IPR036390">
    <property type="entry name" value="WH_DNA-bd_sf"/>
</dbReference>
<dbReference type="EMBL" id="CP032382">
    <property type="protein sequence ID" value="AYB29063.1"/>
    <property type="molecule type" value="Genomic_DNA"/>
</dbReference>
<dbReference type="PANTHER" id="PTHR33204:SF29">
    <property type="entry name" value="TRANSCRIPTIONAL REGULATOR"/>
    <property type="match status" value="1"/>
</dbReference>
<dbReference type="OrthoDB" id="8231503at2"/>
<dbReference type="Pfam" id="PF01638">
    <property type="entry name" value="HxlR"/>
    <property type="match status" value="1"/>
</dbReference>
<evidence type="ECO:0000256" key="3">
    <source>
        <dbReference type="ARBA" id="ARBA00023163"/>
    </source>
</evidence>
<keyword evidence="3" id="KW-0804">Transcription</keyword>
<accession>A0A385SBR3</accession>
<sequence>MTDRKKNSTYSRNEKCIIECDLTYVVSKIGGRWKLQILSMLEEKKLRFSELKKEFSFTTERMLTLQLRALEQDGLVKRTVYAEVPPRVEYELTEMALELGPIFKQLSDWGSKHRNQTKKDLVISSPTRSTARSQV</sequence>
<dbReference type="GO" id="GO:0003677">
    <property type="term" value="F:DNA binding"/>
    <property type="evidence" value="ECO:0007669"/>
    <property type="project" value="UniProtKB-KW"/>
</dbReference>
<dbReference type="Proteomes" id="UP000266183">
    <property type="component" value="Chromosome"/>
</dbReference>
<evidence type="ECO:0000256" key="2">
    <source>
        <dbReference type="ARBA" id="ARBA00023125"/>
    </source>
</evidence>
<gene>
    <name evidence="5" type="ORF">D4L85_00035</name>
</gene>
<reference evidence="6" key="1">
    <citation type="submission" date="2018-09" db="EMBL/GenBank/DDBJ databases">
        <title>Chryseolinea sp. KIS68-18 isolated from soil.</title>
        <authorList>
            <person name="Weon H.-Y."/>
            <person name="Kwon S.-W."/>
            <person name="Lee S.A."/>
        </authorList>
    </citation>
    <scope>NUCLEOTIDE SEQUENCE [LARGE SCALE GENOMIC DNA]</scope>
    <source>
        <strain evidence="6">KIS68-18</strain>
    </source>
</reference>
<proteinExistence type="predicted"/>
<dbReference type="KEGG" id="chk:D4L85_00035"/>
<dbReference type="RefSeq" id="WP_119752386.1">
    <property type="nucleotide sequence ID" value="NZ_CP032382.1"/>
</dbReference>
<name>A0A385SBR3_9BACT</name>
<dbReference type="AlphaFoldDB" id="A0A385SBR3"/>
<dbReference type="PANTHER" id="PTHR33204">
    <property type="entry name" value="TRANSCRIPTIONAL REGULATOR, MARR FAMILY"/>
    <property type="match status" value="1"/>
</dbReference>